<keyword evidence="1" id="KW-0808">Transferase</keyword>
<protein>
    <submittedName>
        <fullName evidence="1">Glycosyl transferases group 1</fullName>
    </submittedName>
</protein>
<dbReference type="Proteomes" id="UP000192328">
    <property type="component" value="Unassembled WGS sequence"/>
</dbReference>
<accession>A0AC61PNH3</accession>
<reference evidence="1" key="1">
    <citation type="submission" date="2017-04" db="EMBL/GenBank/DDBJ databases">
        <authorList>
            <person name="Varghese N."/>
            <person name="Submissions S."/>
        </authorList>
    </citation>
    <scope>NUCLEOTIDE SEQUENCE</scope>
    <source>
        <strain evidence="1">WTE2008</strain>
    </source>
</reference>
<evidence type="ECO:0000313" key="2">
    <source>
        <dbReference type="Proteomes" id="UP000192328"/>
    </source>
</evidence>
<dbReference type="EMBL" id="FWXZ01000005">
    <property type="protein sequence ID" value="SMC76495.1"/>
    <property type="molecule type" value="Genomic_DNA"/>
</dbReference>
<comment type="caution">
    <text evidence="1">The sequence shown here is derived from an EMBL/GenBank/DDBJ whole genome shotgun (WGS) entry which is preliminary data.</text>
</comment>
<keyword evidence="2" id="KW-1185">Reference proteome</keyword>
<name>A0AC61PNH3_9FIRM</name>
<organism evidence="1 2">
    <name type="scientific">Aristaeella lactis</name>
    <dbReference type="NCBI Taxonomy" id="3046383"/>
    <lineage>
        <taxon>Bacteria</taxon>
        <taxon>Bacillati</taxon>
        <taxon>Bacillota</taxon>
        <taxon>Clostridia</taxon>
        <taxon>Eubacteriales</taxon>
        <taxon>Aristaeellaceae</taxon>
        <taxon>Aristaeella</taxon>
    </lineage>
</organism>
<gene>
    <name evidence="1" type="ORF">SAMN06297397_2381</name>
</gene>
<proteinExistence type="predicted"/>
<evidence type="ECO:0000313" key="1">
    <source>
        <dbReference type="EMBL" id="SMC76495.1"/>
    </source>
</evidence>
<sequence>MGINRVRHDIRMWVKRLMMSPDVWFKKVIPANIRHMISKPLEKRVIRKTKIPKPYEPGRYPDGINLYGLFKTEIGLAQGAKLYARALEKGNIPHTLLNLDFIPDLPQEDKTFDDRLTVENKYAINVVHINPPQWRDALGTFPQSHFDRHYNVGIFQWELETLPDDWKPLFDYVDEVWTPSEFTARTMRKETNKPVIPILYGMETPYDEKLTRADFGLNEDDFLVLMMFDSNSYASRKNPGAAIDAFREAYGENPEHVKLVIKINNPKAEDIAFVEEHIGGKAGYLLITERMDKERLNSLIRLCDVFISMHRAEGFGLVMAEAMMLGTPAVATGWSANTEFMPEDVSCPVKYTLIPVAGGYQFDNGELLWADPDVHHAAEYLKRLRDDPEYYRQKSEGGKRFIEENLSMEHCADEMRKRMEEILAMRDAHC</sequence>